<dbReference type="PANTHER" id="PTHR30543:SF21">
    <property type="entry name" value="NAD(P)H-DEPENDENT FMN REDUCTASE LOT6"/>
    <property type="match status" value="1"/>
</dbReference>
<organism evidence="3 4">
    <name type="scientific">Paenibacillus solisilvae</name>
    <dbReference type="NCBI Taxonomy" id="2486751"/>
    <lineage>
        <taxon>Bacteria</taxon>
        <taxon>Bacillati</taxon>
        <taxon>Bacillota</taxon>
        <taxon>Bacilli</taxon>
        <taxon>Bacillales</taxon>
        <taxon>Paenibacillaceae</taxon>
        <taxon>Paenibacillus</taxon>
    </lineage>
</organism>
<dbReference type="RefSeq" id="WP_379187731.1">
    <property type="nucleotide sequence ID" value="NZ_JBHSOW010000030.1"/>
</dbReference>
<proteinExistence type="inferred from homology"/>
<sequence length="185" mass="19506">MNLINILTISGSLRAQSSNSALLQGIAALAPGHFRFTDYNGLGDLPHFNPDLDGDGDLPHAAVSDLRAQLKLADAVILCTPEYANGVPGVLKNALDWIVSSGEFVHKPTAVISASPNPLGGDKAHASLLLTLTMMTASIVENGRLMVPFVRSKVSSEGVITDSSTAVACTLMLQSLEQSIHLNKY</sequence>
<dbReference type="EC" id="1.-.-.-" evidence="3"/>
<dbReference type="GO" id="GO:0016491">
    <property type="term" value="F:oxidoreductase activity"/>
    <property type="evidence" value="ECO:0007669"/>
    <property type="project" value="UniProtKB-KW"/>
</dbReference>
<comment type="similarity">
    <text evidence="1">Belongs to the azoreductase type 2 family.</text>
</comment>
<dbReference type="InterPro" id="IPR029039">
    <property type="entry name" value="Flavoprotein-like_sf"/>
</dbReference>
<keyword evidence="4" id="KW-1185">Reference proteome</keyword>
<dbReference type="SUPFAM" id="SSF52218">
    <property type="entry name" value="Flavoproteins"/>
    <property type="match status" value="1"/>
</dbReference>
<evidence type="ECO:0000259" key="2">
    <source>
        <dbReference type="Pfam" id="PF03358"/>
    </source>
</evidence>
<dbReference type="Gene3D" id="3.40.50.360">
    <property type="match status" value="1"/>
</dbReference>
<keyword evidence="3" id="KW-0560">Oxidoreductase</keyword>
<evidence type="ECO:0000313" key="3">
    <source>
        <dbReference type="EMBL" id="MFC5649234.1"/>
    </source>
</evidence>
<dbReference type="InterPro" id="IPR050712">
    <property type="entry name" value="NAD(P)H-dep_reductase"/>
</dbReference>
<dbReference type="Pfam" id="PF03358">
    <property type="entry name" value="FMN_red"/>
    <property type="match status" value="1"/>
</dbReference>
<dbReference type="InterPro" id="IPR005025">
    <property type="entry name" value="FMN_Rdtase-like_dom"/>
</dbReference>
<accession>A0ABW0VWY8</accession>
<dbReference type="EMBL" id="JBHSOW010000030">
    <property type="protein sequence ID" value="MFC5649234.1"/>
    <property type="molecule type" value="Genomic_DNA"/>
</dbReference>
<evidence type="ECO:0000256" key="1">
    <source>
        <dbReference type="ARBA" id="ARBA00009428"/>
    </source>
</evidence>
<protein>
    <submittedName>
        <fullName evidence="3">NADPH-dependent FMN reductase</fullName>
        <ecNumber evidence="3">1.-.-.-</ecNumber>
    </submittedName>
</protein>
<gene>
    <name evidence="3" type="ORF">ACFPYJ_08835</name>
</gene>
<comment type="caution">
    <text evidence="3">The sequence shown here is derived from an EMBL/GenBank/DDBJ whole genome shotgun (WGS) entry which is preliminary data.</text>
</comment>
<feature type="domain" description="NADPH-dependent FMN reductase-like" evidence="2">
    <location>
        <begin position="5"/>
        <end position="148"/>
    </location>
</feature>
<reference evidence="4" key="1">
    <citation type="journal article" date="2019" name="Int. J. Syst. Evol. Microbiol.">
        <title>The Global Catalogue of Microorganisms (GCM) 10K type strain sequencing project: providing services to taxonomists for standard genome sequencing and annotation.</title>
        <authorList>
            <consortium name="The Broad Institute Genomics Platform"/>
            <consortium name="The Broad Institute Genome Sequencing Center for Infectious Disease"/>
            <person name="Wu L."/>
            <person name="Ma J."/>
        </authorList>
    </citation>
    <scope>NUCLEOTIDE SEQUENCE [LARGE SCALE GENOMIC DNA]</scope>
    <source>
        <strain evidence="4">CGMCC 1.3240</strain>
    </source>
</reference>
<dbReference type="Proteomes" id="UP001596047">
    <property type="component" value="Unassembled WGS sequence"/>
</dbReference>
<name>A0ABW0VWY8_9BACL</name>
<evidence type="ECO:0000313" key="4">
    <source>
        <dbReference type="Proteomes" id="UP001596047"/>
    </source>
</evidence>
<dbReference type="PANTHER" id="PTHR30543">
    <property type="entry name" value="CHROMATE REDUCTASE"/>
    <property type="match status" value="1"/>
</dbReference>